<dbReference type="SUPFAM" id="SSF103088">
    <property type="entry name" value="OmpA-like"/>
    <property type="match status" value="1"/>
</dbReference>
<keyword evidence="9" id="KW-1185">Reference proteome</keyword>
<sequence>MAKGVKKIKYVKGSHYPDMSVYGKRITIEPEKEIIFDVAEWLSGTTPEDKKKPIKWMRQSNDRKVIVKQLVSTTGYMFKITKQLSGSYHYYIEASLSGKRDFKNTTGLYVKGWCQPRIVSSKWCTKKGGDDVRKTYTFSYGHIIYLYLDTEGLNGDKVTVDVYKVVEGGGGTNDDRLIFTYTNVEVIDGQINLKIGNSYQWYGKIGKPKSKEEFYVKVKTASGKYVNDGKDTIHARFLRIKNEVVSKEIETSTNNTPTKVGQPDKNKKNSHLCKFEQINVQDNGETFPVFKEGNTLLKKVSTETQFANFKVHFDFDKSDIRPDTKVVLKYLLDFLLFNQHLDMNLSGHADDRGTLDYNQSLSERRATAVKDFFVNGGLDKNRIKTRGFGEVNPLVAGKTEEVYKKNRRVEIDFSYLEYNQDAMVYETVVSNLDKPRKITVNILNREDKACFRKDKHKKTEVLVYDYGKVKHAKSGNAISHEVFANYFEFPKNYASLLFKFLNPLPPINVGRTILVQPIYYPFGFHINSCAYYANKNKATLEVRTYPDVVWIGHFQYNYKDAGTYFFHNKNFNDLTTGITDVLNELKNTIFYKIWRILPGNFVVEETLLKYIESQARDYTYGIHTIHNRTLEKTGQDLSLVGTQTNLITQTKYTKYFAAGVIYGFVVVGIVIDLLLIYLTRGRNVITKLQKFAKMAKRAESILKKMDDAGVELIPPSIAINAGMYYQKQKDGRLALVYEANLNANPLVAVNFKREFDLLKLITKKINEIKNAKHPKDSEVQKKLERNNKNNNKIAELFKSKGVSEIKGTIEVRGDLMFEQKIQYNFLTNTYSFTDKLGNLVSHAQNEKIIKEQISFVAVVTGEYRGFFEFAKLQTAIEAKVEFTAKGAVGVKLKYGVDTKGGRGLFVAQSLYCSGVEGNYLGSLSVKDNLFGDIFDWSSNEGKPTPFTLIEPFEVPLYEVQLFKS</sequence>
<evidence type="ECO:0000256" key="3">
    <source>
        <dbReference type="ARBA" id="ARBA00023237"/>
    </source>
</evidence>
<evidence type="ECO:0000259" key="7">
    <source>
        <dbReference type="PROSITE" id="PS51123"/>
    </source>
</evidence>
<feature type="transmembrane region" description="Helical" evidence="6">
    <location>
        <begin position="655"/>
        <end position="678"/>
    </location>
</feature>
<comment type="caution">
    <text evidence="8">The sequence shown here is derived from an EMBL/GenBank/DDBJ whole genome shotgun (WGS) entry which is preliminary data.</text>
</comment>
<evidence type="ECO:0000313" key="8">
    <source>
        <dbReference type="EMBL" id="MCW3162487.1"/>
    </source>
</evidence>
<keyword evidence="6" id="KW-1133">Transmembrane helix</keyword>
<keyword evidence="3" id="KW-0998">Cell outer membrane</keyword>
<accession>A0ABT3HRS9</accession>
<keyword evidence="6" id="KW-0812">Transmembrane</keyword>
<dbReference type="Pfam" id="PF00691">
    <property type="entry name" value="OmpA"/>
    <property type="match status" value="1"/>
</dbReference>
<dbReference type="PROSITE" id="PS01068">
    <property type="entry name" value="OMPA_1"/>
    <property type="match status" value="1"/>
</dbReference>
<organism evidence="8 9">
    <name type="scientific">Chryseobacterium oryctis</name>
    <dbReference type="NCBI Taxonomy" id="2952618"/>
    <lineage>
        <taxon>Bacteria</taxon>
        <taxon>Pseudomonadati</taxon>
        <taxon>Bacteroidota</taxon>
        <taxon>Flavobacteriia</taxon>
        <taxon>Flavobacteriales</taxon>
        <taxon>Weeksellaceae</taxon>
        <taxon>Chryseobacterium group</taxon>
        <taxon>Chryseobacterium</taxon>
    </lineage>
</organism>
<feature type="region of interest" description="Disordered" evidence="5">
    <location>
        <begin position="249"/>
        <end position="268"/>
    </location>
</feature>
<reference evidence="8" key="1">
    <citation type="submission" date="2022-10" db="EMBL/GenBank/DDBJ databases">
        <title>Chryseobacterium babae sp. nov. isolated from the gut of the beetle Oryctes rhinoceros, and Chryseobacterium kimseyorum sp. nov., isolated from a stick insect rearing cage.</title>
        <authorList>
            <person name="Shelomi M."/>
            <person name="Han C.-J."/>
            <person name="Chen W.-M."/>
            <person name="Chen H.-K."/>
            <person name="Liaw S.-J."/>
            <person name="Muhle E."/>
            <person name="Clermont D."/>
        </authorList>
    </citation>
    <scope>NUCLEOTIDE SEQUENCE</scope>
    <source>
        <strain evidence="8">WLa1L2M3</strain>
    </source>
</reference>
<dbReference type="RefSeq" id="WP_264744404.1">
    <property type="nucleotide sequence ID" value="NZ_JAPDHV010000007.1"/>
</dbReference>
<dbReference type="Gene3D" id="3.30.1330.60">
    <property type="entry name" value="OmpA-like domain"/>
    <property type="match status" value="1"/>
</dbReference>
<protein>
    <submittedName>
        <fullName evidence="8">OmpA family protein</fullName>
    </submittedName>
</protein>
<evidence type="ECO:0000256" key="2">
    <source>
        <dbReference type="ARBA" id="ARBA00023136"/>
    </source>
</evidence>
<evidence type="ECO:0000313" key="9">
    <source>
        <dbReference type="Proteomes" id="UP001163719"/>
    </source>
</evidence>
<dbReference type="PROSITE" id="PS51123">
    <property type="entry name" value="OMPA_2"/>
    <property type="match status" value="1"/>
</dbReference>
<feature type="domain" description="OmpA-like" evidence="7">
    <location>
        <begin position="300"/>
        <end position="417"/>
    </location>
</feature>
<gene>
    <name evidence="8" type="ORF">OH806_14545</name>
</gene>
<dbReference type="InterPro" id="IPR036737">
    <property type="entry name" value="OmpA-like_sf"/>
</dbReference>
<evidence type="ECO:0000256" key="6">
    <source>
        <dbReference type="SAM" id="Phobius"/>
    </source>
</evidence>
<dbReference type="InterPro" id="IPR006664">
    <property type="entry name" value="OMP_bac"/>
</dbReference>
<dbReference type="InterPro" id="IPR050330">
    <property type="entry name" value="Bact_OuterMem_StrucFunc"/>
</dbReference>
<evidence type="ECO:0000256" key="5">
    <source>
        <dbReference type="SAM" id="MobiDB-lite"/>
    </source>
</evidence>
<evidence type="ECO:0000256" key="4">
    <source>
        <dbReference type="PROSITE-ProRule" id="PRU00473"/>
    </source>
</evidence>
<dbReference type="InterPro" id="IPR006690">
    <property type="entry name" value="OMPA-like_CS"/>
</dbReference>
<dbReference type="PANTHER" id="PTHR30329">
    <property type="entry name" value="STATOR ELEMENT OF FLAGELLAR MOTOR COMPLEX"/>
    <property type="match status" value="1"/>
</dbReference>
<dbReference type="CDD" id="cd07185">
    <property type="entry name" value="OmpA_C-like"/>
    <property type="match status" value="1"/>
</dbReference>
<dbReference type="InterPro" id="IPR006665">
    <property type="entry name" value="OmpA-like"/>
</dbReference>
<dbReference type="PANTHER" id="PTHR30329:SF21">
    <property type="entry name" value="LIPOPROTEIN YIAD-RELATED"/>
    <property type="match status" value="1"/>
</dbReference>
<dbReference type="EMBL" id="JAPDHV010000007">
    <property type="protein sequence ID" value="MCW3162487.1"/>
    <property type="molecule type" value="Genomic_DNA"/>
</dbReference>
<dbReference type="Proteomes" id="UP001163719">
    <property type="component" value="Unassembled WGS sequence"/>
</dbReference>
<comment type="subcellular location">
    <subcellularLocation>
        <location evidence="1">Cell outer membrane</location>
    </subcellularLocation>
</comment>
<evidence type="ECO:0000256" key="1">
    <source>
        <dbReference type="ARBA" id="ARBA00004442"/>
    </source>
</evidence>
<dbReference type="PRINTS" id="PR01021">
    <property type="entry name" value="OMPADOMAIN"/>
</dbReference>
<name>A0ABT3HRS9_9FLAO</name>
<keyword evidence="2 4" id="KW-0472">Membrane</keyword>
<proteinExistence type="predicted"/>